<dbReference type="InterPro" id="IPR011006">
    <property type="entry name" value="CheY-like_superfamily"/>
</dbReference>
<dbReference type="SUPFAM" id="SSF55874">
    <property type="entry name" value="ATPase domain of HSP90 chaperone/DNA topoisomerase II/histidine kinase"/>
    <property type="match status" value="1"/>
</dbReference>
<dbReference type="Pfam" id="PF02518">
    <property type="entry name" value="HATPase_c"/>
    <property type="match status" value="1"/>
</dbReference>
<dbReference type="InterPro" id="IPR036890">
    <property type="entry name" value="HATPase_C_sf"/>
</dbReference>
<dbReference type="PROSITE" id="PS50112">
    <property type="entry name" value="PAS"/>
    <property type="match status" value="1"/>
</dbReference>
<dbReference type="SUPFAM" id="SSF55781">
    <property type="entry name" value="GAF domain-like"/>
    <property type="match status" value="1"/>
</dbReference>
<keyword evidence="4" id="KW-0808">Transferase</keyword>
<evidence type="ECO:0000313" key="12">
    <source>
        <dbReference type="Proteomes" id="UP001528920"/>
    </source>
</evidence>
<keyword evidence="3 6" id="KW-0597">Phosphoprotein</keyword>
<dbReference type="InterPro" id="IPR001789">
    <property type="entry name" value="Sig_transdc_resp-reg_receiver"/>
</dbReference>
<keyword evidence="12" id="KW-1185">Reference proteome</keyword>
<evidence type="ECO:0000256" key="4">
    <source>
        <dbReference type="ARBA" id="ARBA00022679"/>
    </source>
</evidence>
<dbReference type="InterPro" id="IPR003018">
    <property type="entry name" value="GAF"/>
</dbReference>
<dbReference type="Gene3D" id="3.30.565.10">
    <property type="entry name" value="Histidine kinase-like ATPase, C-terminal domain"/>
    <property type="match status" value="1"/>
</dbReference>
<dbReference type="PROSITE" id="PS50110">
    <property type="entry name" value="RESPONSE_REGULATORY"/>
    <property type="match status" value="1"/>
</dbReference>
<dbReference type="GO" id="GO:0005524">
    <property type="term" value="F:ATP binding"/>
    <property type="evidence" value="ECO:0007669"/>
    <property type="project" value="UniProtKB-KW"/>
</dbReference>
<dbReference type="Pfam" id="PF00512">
    <property type="entry name" value="HisKA"/>
    <property type="match status" value="1"/>
</dbReference>
<dbReference type="InterPro" id="IPR013767">
    <property type="entry name" value="PAS_fold"/>
</dbReference>
<feature type="domain" description="Response regulatory" evidence="9">
    <location>
        <begin position="764"/>
        <end position="879"/>
    </location>
</feature>
<feature type="coiled-coil region" evidence="7">
    <location>
        <begin position="8"/>
        <end position="64"/>
    </location>
</feature>
<dbReference type="InterPro" id="IPR035965">
    <property type="entry name" value="PAS-like_dom_sf"/>
</dbReference>
<dbReference type="PANTHER" id="PTHR43047">
    <property type="entry name" value="TWO-COMPONENT HISTIDINE PROTEIN KINASE"/>
    <property type="match status" value="1"/>
</dbReference>
<dbReference type="SUPFAM" id="SSF52172">
    <property type="entry name" value="CheY-like"/>
    <property type="match status" value="1"/>
</dbReference>
<dbReference type="CDD" id="cd00130">
    <property type="entry name" value="PAS"/>
    <property type="match status" value="1"/>
</dbReference>
<feature type="domain" description="Histidine kinase" evidence="8">
    <location>
        <begin position="518"/>
        <end position="740"/>
    </location>
</feature>
<evidence type="ECO:0000256" key="5">
    <source>
        <dbReference type="ARBA" id="ARBA00022777"/>
    </source>
</evidence>
<evidence type="ECO:0000256" key="3">
    <source>
        <dbReference type="ARBA" id="ARBA00022553"/>
    </source>
</evidence>
<dbReference type="NCBIfam" id="TIGR00229">
    <property type="entry name" value="sensory_box"/>
    <property type="match status" value="1"/>
</dbReference>
<dbReference type="InterPro" id="IPR005467">
    <property type="entry name" value="His_kinase_dom"/>
</dbReference>
<name>A0ABT5VW94_9BACT</name>
<dbReference type="Gene3D" id="3.30.450.20">
    <property type="entry name" value="PAS domain"/>
    <property type="match status" value="1"/>
</dbReference>
<protein>
    <recommendedName>
        <fullName evidence="2">histidine kinase</fullName>
        <ecNumber evidence="2">2.7.13.3</ecNumber>
    </recommendedName>
</protein>
<dbReference type="InterPro" id="IPR003661">
    <property type="entry name" value="HisK_dim/P_dom"/>
</dbReference>
<keyword evidence="11" id="KW-0547">Nucleotide-binding</keyword>
<dbReference type="RefSeq" id="WP_275111006.1">
    <property type="nucleotide sequence ID" value="NZ_JAKJSC010000005.1"/>
</dbReference>
<keyword evidence="11" id="KW-0067">ATP-binding</keyword>
<accession>A0ABT5VW94</accession>
<dbReference type="CDD" id="cd17546">
    <property type="entry name" value="REC_hyHK_CKI1_RcsC-like"/>
    <property type="match status" value="1"/>
</dbReference>
<keyword evidence="7" id="KW-0175">Coiled coil</keyword>
<feature type="modified residue" description="4-aspartylphosphate" evidence="6">
    <location>
        <position position="813"/>
    </location>
</feature>
<dbReference type="InterPro" id="IPR000014">
    <property type="entry name" value="PAS"/>
</dbReference>
<evidence type="ECO:0000256" key="1">
    <source>
        <dbReference type="ARBA" id="ARBA00000085"/>
    </source>
</evidence>
<dbReference type="InterPro" id="IPR029016">
    <property type="entry name" value="GAF-like_dom_sf"/>
</dbReference>
<dbReference type="SMART" id="SM00388">
    <property type="entry name" value="HisKA"/>
    <property type="match status" value="1"/>
</dbReference>
<proteinExistence type="predicted"/>
<evidence type="ECO:0000259" key="8">
    <source>
        <dbReference type="PROSITE" id="PS50109"/>
    </source>
</evidence>
<dbReference type="InterPro" id="IPR003594">
    <property type="entry name" value="HATPase_dom"/>
</dbReference>
<dbReference type="SMART" id="SM00387">
    <property type="entry name" value="HATPase_c"/>
    <property type="match status" value="1"/>
</dbReference>
<dbReference type="EMBL" id="JAKJSC010000005">
    <property type="protein sequence ID" value="MDE5419677.1"/>
    <property type="molecule type" value="Genomic_DNA"/>
</dbReference>
<dbReference type="SMART" id="SM00448">
    <property type="entry name" value="REC"/>
    <property type="match status" value="1"/>
</dbReference>
<sequence length="990" mass="113910">MSKEFELIQRKLEREKKARLQAEKLLEDKSLQLYESNQQLKSLNNNLETIAQERTKKLLETEQEYFTLVESITDIICKVNLRGEIVFVNQIASAILGQSKDSLIGKRVIDFVSKNFRKKIFQFFAKQFIQKNCISYFEVPIVTGRNDILWVRVNVQFTEERCKNCDLKRCFLAGETNNVKSGHNCNFNEIIIVAHNITERKKNELEIARNLRQQEILSEISVTYNSLENFENNTKEAVRIIGEHTQVSRVYIFEDSIDGDHTTNTYEWCNNSVISKIDELQNIPYSSIPSWKRMLEEDGIVFSENISMMPDDIKDILEPQGIKSIIVLPLVISGKIFGFIGFDECSPNYRWSKSKIELLKTISNIISTSFLRNKVQTELVISEKENRGIIDSIPDEILRLNREGEVSSYKLKSEDSLFSKLENESCNSLQDALDDDLSNSFISGVEECIVKGEFQFDFSSLNWDKMEYSEARFVKLNASEVLVIIRNVTEIKENEKLLQISKNKAEQASKAKSEFLANVSHEIRTPMNAILGFSEWLHSNVENPQHKNYLHTILTSGRNLLALINDILDLSKIESGKMNIELEPMQCSVIVNQIKQVFKQKLELKNLAFNITIDNSVPNYIYMDEVRFYQILFNLIGNAIKFTAKGYIHVSVMAVKTSDPNSINLFINVEDTGIGIKEDQQGDIFKAFTQQSGQSNRYYEGTGLGLTIIGGLLKKLDGEVSLISEVGKGSKFTVKFRNVKIAEINSKEDQQKKDLYNFTLKPCKILIVDDLKFNILVLKRIIQSEGVTFMEAENGEEALEVMESEQPDIVFMDIRMPGMNGYDATEIIKKNPDWNHIPIVAFTASVVNEELERVRELFDEFLQKPVFRKDVFAVLKKFLPINEIDEAEVEEDENEELMSEECRAKLPELIEALENGFISEWQKIKNDLIIYEIEEFSQSLSVFAFKKSCYILDKYCSELDLAIQSFDIELIEDRLNRFDALIENLRGQLT</sequence>
<dbReference type="InterPro" id="IPR036097">
    <property type="entry name" value="HisK_dim/P_sf"/>
</dbReference>
<evidence type="ECO:0000259" key="10">
    <source>
        <dbReference type="PROSITE" id="PS50112"/>
    </source>
</evidence>
<evidence type="ECO:0000256" key="6">
    <source>
        <dbReference type="PROSITE-ProRule" id="PRU00169"/>
    </source>
</evidence>
<dbReference type="EC" id="2.7.13.3" evidence="2"/>
<dbReference type="PANTHER" id="PTHR43047:SF72">
    <property type="entry name" value="OSMOSENSING HISTIDINE PROTEIN KINASE SLN1"/>
    <property type="match status" value="1"/>
</dbReference>
<dbReference type="PROSITE" id="PS50109">
    <property type="entry name" value="HIS_KIN"/>
    <property type="match status" value="1"/>
</dbReference>
<dbReference type="Gene3D" id="3.40.50.2300">
    <property type="match status" value="1"/>
</dbReference>
<dbReference type="Pfam" id="PF01590">
    <property type="entry name" value="GAF"/>
    <property type="match status" value="1"/>
</dbReference>
<dbReference type="SUPFAM" id="SSF55785">
    <property type="entry name" value="PYP-like sensor domain (PAS domain)"/>
    <property type="match status" value="1"/>
</dbReference>
<dbReference type="InterPro" id="IPR004358">
    <property type="entry name" value="Sig_transdc_His_kin-like_C"/>
</dbReference>
<comment type="caution">
    <text evidence="11">The sequence shown here is derived from an EMBL/GenBank/DDBJ whole genome shotgun (WGS) entry which is preliminary data.</text>
</comment>
<evidence type="ECO:0000313" key="11">
    <source>
        <dbReference type="EMBL" id="MDE5419677.1"/>
    </source>
</evidence>
<dbReference type="SUPFAM" id="SSF47384">
    <property type="entry name" value="Homodimeric domain of signal transducing histidine kinase"/>
    <property type="match status" value="1"/>
</dbReference>
<feature type="domain" description="PAS" evidence="10">
    <location>
        <begin position="61"/>
        <end position="132"/>
    </location>
</feature>
<dbReference type="Gene3D" id="1.10.287.130">
    <property type="match status" value="1"/>
</dbReference>
<dbReference type="SMART" id="SM00091">
    <property type="entry name" value="PAS"/>
    <property type="match status" value="2"/>
</dbReference>
<evidence type="ECO:0000256" key="7">
    <source>
        <dbReference type="SAM" id="Coils"/>
    </source>
</evidence>
<dbReference type="PRINTS" id="PR00344">
    <property type="entry name" value="BCTRLSENSOR"/>
</dbReference>
<reference evidence="11 12" key="1">
    <citation type="submission" date="2022-01" db="EMBL/GenBank/DDBJ databases">
        <title>Labilibaculum sp. nov, a marine bacterium isolated from Antarctica.</title>
        <authorList>
            <person name="Dai W."/>
        </authorList>
    </citation>
    <scope>NUCLEOTIDE SEQUENCE [LARGE SCALE GENOMIC DNA]</scope>
    <source>
        <strain evidence="11 12">DW002</strain>
    </source>
</reference>
<gene>
    <name evidence="11" type="ORF">L3049_16920</name>
</gene>
<dbReference type="Gene3D" id="3.30.450.40">
    <property type="match status" value="1"/>
</dbReference>
<dbReference type="Pfam" id="PF00989">
    <property type="entry name" value="PAS"/>
    <property type="match status" value="1"/>
</dbReference>
<comment type="catalytic activity">
    <reaction evidence="1">
        <text>ATP + protein L-histidine = ADP + protein N-phospho-L-histidine.</text>
        <dbReference type="EC" id="2.7.13.3"/>
    </reaction>
</comment>
<keyword evidence="5" id="KW-0418">Kinase</keyword>
<dbReference type="Proteomes" id="UP001528920">
    <property type="component" value="Unassembled WGS sequence"/>
</dbReference>
<dbReference type="CDD" id="cd16922">
    <property type="entry name" value="HATPase_EvgS-ArcB-TorS-like"/>
    <property type="match status" value="1"/>
</dbReference>
<evidence type="ECO:0000256" key="2">
    <source>
        <dbReference type="ARBA" id="ARBA00012438"/>
    </source>
</evidence>
<organism evidence="11 12">
    <name type="scientific">Paralabilibaculum antarcticum</name>
    <dbReference type="NCBI Taxonomy" id="2912572"/>
    <lineage>
        <taxon>Bacteria</taxon>
        <taxon>Pseudomonadati</taxon>
        <taxon>Bacteroidota</taxon>
        <taxon>Bacteroidia</taxon>
        <taxon>Marinilabiliales</taxon>
        <taxon>Marinifilaceae</taxon>
        <taxon>Paralabilibaculum</taxon>
    </lineage>
</organism>
<dbReference type="Pfam" id="PF00072">
    <property type="entry name" value="Response_reg"/>
    <property type="match status" value="1"/>
</dbReference>
<dbReference type="SMART" id="SM00065">
    <property type="entry name" value="GAF"/>
    <property type="match status" value="1"/>
</dbReference>
<evidence type="ECO:0000259" key="9">
    <source>
        <dbReference type="PROSITE" id="PS50110"/>
    </source>
</evidence>
<dbReference type="CDD" id="cd00082">
    <property type="entry name" value="HisKA"/>
    <property type="match status" value="1"/>
</dbReference>